<keyword evidence="13" id="KW-1185">Reference proteome</keyword>
<evidence type="ECO:0000256" key="5">
    <source>
        <dbReference type="ARBA" id="ARBA00022741"/>
    </source>
</evidence>
<comment type="similarity">
    <text evidence="1 9">Belongs to the guanylate kinase family.</text>
</comment>
<evidence type="ECO:0000256" key="9">
    <source>
        <dbReference type="HAMAP-Rule" id="MF_00328"/>
    </source>
</evidence>
<reference evidence="13" key="1">
    <citation type="submission" date="2016-07" db="EMBL/GenBank/DDBJ databases">
        <authorList>
            <person name="Florea S."/>
            <person name="Webb J.S."/>
            <person name="Jaromczyk J."/>
            <person name="Schardl C.L."/>
        </authorList>
    </citation>
    <scope>NUCLEOTIDE SEQUENCE [LARGE SCALE GENOMIC DNA]</scope>
    <source>
        <strain evidence="13">MV-1</strain>
    </source>
</reference>
<dbReference type="RefSeq" id="WP_069957213.1">
    <property type="nucleotide sequence ID" value="NZ_MCGG01000013.1"/>
</dbReference>
<evidence type="ECO:0000256" key="1">
    <source>
        <dbReference type="ARBA" id="ARBA00005790"/>
    </source>
</evidence>
<feature type="domain" description="Guanylate kinase-like" evidence="11">
    <location>
        <begin position="1"/>
        <end position="178"/>
    </location>
</feature>
<keyword evidence="4 9" id="KW-0808">Transferase</keyword>
<dbReference type="Gene3D" id="3.30.63.10">
    <property type="entry name" value="Guanylate Kinase phosphate binding domain"/>
    <property type="match status" value="1"/>
</dbReference>
<dbReference type="SMART" id="SM00072">
    <property type="entry name" value="GuKc"/>
    <property type="match status" value="1"/>
</dbReference>
<evidence type="ECO:0000256" key="2">
    <source>
        <dbReference type="ARBA" id="ARBA00012961"/>
    </source>
</evidence>
<comment type="caution">
    <text evidence="12">The sequence shown here is derived from an EMBL/GenBank/DDBJ whole genome shotgun (WGS) entry which is preliminary data.</text>
</comment>
<organism evidence="12 13">
    <name type="scientific">Magnetovibrio blakemorei</name>
    <dbReference type="NCBI Taxonomy" id="28181"/>
    <lineage>
        <taxon>Bacteria</taxon>
        <taxon>Pseudomonadati</taxon>
        <taxon>Pseudomonadota</taxon>
        <taxon>Alphaproteobacteria</taxon>
        <taxon>Rhodospirillales</taxon>
        <taxon>Magnetovibrionaceae</taxon>
        <taxon>Magnetovibrio</taxon>
    </lineage>
</organism>
<dbReference type="GO" id="GO:0005524">
    <property type="term" value="F:ATP binding"/>
    <property type="evidence" value="ECO:0007669"/>
    <property type="project" value="UniProtKB-UniRule"/>
</dbReference>
<evidence type="ECO:0000256" key="4">
    <source>
        <dbReference type="ARBA" id="ARBA00022679"/>
    </source>
</evidence>
<dbReference type="GO" id="GO:0004385">
    <property type="term" value="F:GMP kinase activity"/>
    <property type="evidence" value="ECO:0007669"/>
    <property type="project" value="UniProtKB-UniRule"/>
</dbReference>
<dbReference type="InterPro" id="IPR008144">
    <property type="entry name" value="Guanylate_kin-like_dom"/>
</dbReference>
<dbReference type="Pfam" id="PF00625">
    <property type="entry name" value="Guanylate_kin"/>
    <property type="match status" value="1"/>
</dbReference>
<keyword evidence="9" id="KW-0963">Cytoplasm</keyword>
<gene>
    <name evidence="9" type="primary">gmk</name>
    <name evidence="12" type="ORF">BEN30_06260</name>
</gene>
<evidence type="ECO:0000256" key="8">
    <source>
        <dbReference type="ARBA" id="ARBA00030128"/>
    </source>
</evidence>
<dbReference type="InterPro" id="IPR020590">
    <property type="entry name" value="Guanylate_kinase_CS"/>
</dbReference>
<feature type="binding site" evidence="9">
    <location>
        <begin position="6"/>
        <end position="13"/>
    </location>
    <ligand>
        <name>ATP</name>
        <dbReference type="ChEBI" id="CHEBI:30616"/>
    </ligand>
</feature>
<dbReference type="PROSITE" id="PS50052">
    <property type="entry name" value="GUANYLATE_KINASE_2"/>
    <property type="match status" value="1"/>
</dbReference>
<feature type="region of interest" description="Disordered" evidence="10">
    <location>
        <begin position="1"/>
        <end position="43"/>
    </location>
</feature>
<proteinExistence type="inferred from homology"/>
<evidence type="ECO:0000256" key="7">
    <source>
        <dbReference type="ARBA" id="ARBA00022840"/>
    </source>
</evidence>
<dbReference type="CDD" id="cd00071">
    <property type="entry name" value="GMPK"/>
    <property type="match status" value="1"/>
</dbReference>
<dbReference type="PROSITE" id="PS00856">
    <property type="entry name" value="GUANYLATE_KINASE_1"/>
    <property type="match status" value="1"/>
</dbReference>
<dbReference type="EC" id="2.7.4.8" evidence="2 9"/>
<feature type="compositionally biased region" description="Polar residues" evidence="10">
    <location>
        <begin position="1"/>
        <end position="16"/>
    </location>
</feature>
<dbReference type="GO" id="GO:0005829">
    <property type="term" value="C:cytosol"/>
    <property type="evidence" value="ECO:0007669"/>
    <property type="project" value="TreeGrafter"/>
</dbReference>
<dbReference type="NCBIfam" id="TIGR03263">
    <property type="entry name" value="guanyl_kin"/>
    <property type="match status" value="1"/>
</dbReference>
<evidence type="ECO:0000256" key="6">
    <source>
        <dbReference type="ARBA" id="ARBA00022777"/>
    </source>
</evidence>
<dbReference type="OrthoDB" id="9808150at2"/>
<evidence type="ECO:0000256" key="3">
    <source>
        <dbReference type="ARBA" id="ARBA00016296"/>
    </source>
</evidence>
<dbReference type="Gene3D" id="3.40.50.300">
    <property type="entry name" value="P-loop containing nucleotide triphosphate hydrolases"/>
    <property type="match status" value="1"/>
</dbReference>
<evidence type="ECO:0000259" key="11">
    <source>
        <dbReference type="PROSITE" id="PS50052"/>
    </source>
</evidence>
<name>A0A1E5QA61_9PROT</name>
<comment type="subcellular location">
    <subcellularLocation>
        <location evidence="9">Cytoplasm</location>
    </subcellularLocation>
</comment>
<dbReference type="EMBL" id="MCGG01000013">
    <property type="protein sequence ID" value="OEJ68551.1"/>
    <property type="molecule type" value="Genomic_DNA"/>
</dbReference>
<comment type="function">
    <text evidence="9">Essential for recycling GMP and indirectly, cGMP.</text>
</comment>
<dbReference type="Proteomes" id="UP000095347">
    <property type="component" value="Unassembled WGS sequence"/>
</dbReference>
<keyword evidence="5 9" id="KW-0547">Nucleotide-binding</keyword>
<sequence length="201" mass="22814">MLVLSSPSGAGKSTISRELLDREPDLTMSVSATTRPPRPGEVDGKDYYFITKDTFKDMVAKDEFLEHATVFDNSYGTPRGPVEAALSNGKDVLFDVDWQGTQQLHGRARNDLVRIFILPPTKDELERRLRTRAQDPEDVIKKRMAKAADEMKHYEEYDYIVVNVDVQDSVAEVQAILTAERLKKDRREGLYDFVRELCGTG</sequence>
<dbReference type="HAMAP" id="MF_00328">
    <property type="entry name" value="Guanylate_kinase"/>
    <property type="match status" value="1"/>
</dbReference>
<evidence type="ECO:0000313" key="13">
    <source>
        <dbReference type="Proteomes" id="UP000095347"/>
    </source>
</evidence>
<accession>A0A1E5QA61</accession>
<dbReference type="STRING" id="28181.BEN30_06260"/>
<dbReference type="FunFam" id="3.30.63.10:FF:000002">
    <property type="entry name" value="Guanylate kinase 1"/>
    <property type="match status" value="1"/>
</dbReference>
<keyword evidence="7 9" id="KW-0067">ATP-binding</keyword>
<evidence type="ECO:0000313" key="12">
    <source>
        <dbReference type="EMBL" id="OEJ68551.1"/>
    </source>
</evidence>
<dbReference type="PANTHER" id="PTHR23117:SF13">
    <property type="entry name" value="GUANYLATE KINASE"/>
    <property type="match status" value="1"/>
</dbReference>
<dbReference type="InterPro" id="IPR017665">
    <property type="entry name" value="Guanylate_kinase"/>
</dbReference>
<dbReference type="AlphaFoldDB" id="A0A1E5QA61"/>
<dbReference type="InterPro" id="IPR027417">
    <property type="entry name" value="P-loop_NTPase"/>
</dbReference>
<dbReference type="PANTHER" id="PTHR23117">
    <property type="entry name" value="GUANYLATE KINASE-RELATED"/>
    <property type="match status" value="1"/>
</dbReference>
<protein>
    <recommendedName>
        <fullName evidence="3 9">Guanylate kinase</fullName>
        <ecNumber evidence="2 9">2.7.4.8</ecNumber>
    </recommendedName>
    <alternativeName>
        <fullName evidence="8 9">GMP kinase</fullName>
    </alternativeName>
</protein>
<keyword evidence="6 9" id="KW-0418">Kinase</keyword>
<evidence type="ECO:0000256" key="10">
    <source>
        <dbReference type="SAM" id="MobiDB-lite"/>
    </source>
</evidence>
<comment type="catalytic activity">
    <reaction evidence="9">
        <text>GMP + ATP = GDP + ADP</text>
        <dbReference type="Rhea" id="RHEA:20780"/>
        <dbReference type="ChEBI" id="CHEBI:30616"/>
        <dbReference type="ChEBI" id="CHEBI:58115"/>
        <dbReference type="ChEBI" id="CHEBI:58189"/>
        <dbReference type="ChEBI" id="CHEBI:456216"/>
        <dbReference type="EC" id="2.7.4.8"/>
    </reaction>
</comment>
<dbReference type="SUPFAM" id="SSF52540">
    <property type="entry name" value="P-loop containing nucleoside triphosphate hydrolases"/>
    <property type="match status" value="1"/>
</dbReference>
<dbReference type="InterPro" id="IPR008145">
    <property type="entry name" value="GK/Ca_channel_bsu"/>
</dbReference>